<accession>A0A1J7JLI3</accession>
<dbReference type="InParanoid" id="A0A1J7JLI3"/>
<dbReference type="STRING" id="1408157.A0A1J7JLI3"/>
<sequence length="322" mass="36592">MFSQKRKNVEDAIVETRRQFLKRQRAICDEEGLAPGWPDSDIWHADERTVLRTESTAWGPPDAAAARAEFEVVTNDNEQLLRTYHKGLAHIEHVFVQADNSASGGYFWVVTDPRTTTHVGGREVHIYPTHTREPVHATTTVYPYTEIPDARLRPLKTSEPLDATDIEGLQALYPTSTGVQVFIAGMVVMLYRSKSDLDRSFFARGRGNTWGAMPLFYAVQDIRATRVRVAKRPKKAWRAELLDIANKARIWARDKLKMKNTPVGKEAYVIDNTRTGFTTPAKNAVVEGMQYSWDKSAPYTAALMWRRDYDPDSLDYSTILLV</sequence>
<organism evidence="1 2">
    <name type="scientific">Coniochaeta ligniaria NRRL 30616</name>
    <dbReference type="NCBI Taxonomy" id="1408157"/>
    <lineage>
        <taxon>Eukaryota</taxon>
        <taxon>Fungi</taxon>
        <taxon>Dikarya</taxon>
        <taxon>Ascomycota</taxon>
        <taxon>Pezizomycotina</taxon>
        <taxon>Sordariomycetes</taxon>
        <taxon>Sordariomycetidae</taxon>
        <taxon>Coniochaetales</taxon>
        <taxon>Coniochaetaceae</taxon>
        <taxon>Coniochaeta</taxon>
    </lineage>
</organism>
<evidence type="ECO:0000313" key="1">
    <source>
        <dbReference type="EMBL" id="OIW30164.1"/>
    </source>
</evidence>
<protein>
    <submittedName>
        <fullName evidence="1">Uncharacterized protein</fullName>
    </submittedName>
</protein>
<evidence type="ECO:0000313" key="2">
    <source>
        <dbReference type="Proteomes" id="UP000182658"/>
    </source>
</evidence>
<keyword evidence="2" id="KW-1185">Reference proteome</keyword>
<dbReference type="Proteomes" id="UP000182658">
    <property type="component" value="Unassembled WGS sequence"/>
</dbReference>
<dbReference type="OrthoDB" id="3009558at2759"/>
<reference evidence="1 2" key="1">
    <citation type="submission" date="2016-10" db="EMBL/GenBank/DDBJ databases">
        <title>Draft genome sequence of Coniochaeta ligniaria NRRL30616, a lignocellulolytic fungus for bioabatement of inhibitors in plant biomass hydrolysates.</title>
        <authorList>
            <consortium name="DOE Joint Genome Institute"/>
            <person name="Jimenez D.J."/>
            <person name="Hector R.E."/>
            <person name="Riley R."/>
            <person name="Sun H."/>
            <person name="Grigoriev I.V."/>
            <person name="Van Elsas J.D."/>
            <person name="Nichols N.N."/>
        </authorList>
    </citation>
    <scope>NUCLEOTIDE SEQUENCE [LARGE SCALE GENOMIC DNA]</scope>
    <source>
        <strain evidence="1 2">NRRL 30616</strain>
    </source>
</reference>
<gene>
    <name evidence="1" type="ORF">CONLIGDRAFT_702703</name>
</gene>
<name>A0A1J7JLI3_9PEZI</name>
<proteinExistence type="predicted"/>
<dbReference type="AlphaFoldDB" id="A0A1J7JLI3"/>
<dbReference type="EMBL" id="KV875097">
    <property type="protein sequence ID" value="OIW30164.1"/>
    <property type="molecule type" value="Genomic_DNA"/>
</dbReference>